<comment type="caution">
    <text evidence="2">The sequence shown here is derived from an EMBL/GenBank/DDBJ whole genome shotgun (WGS) entry which is preliminary data.</text>
</comment>
<feature type="transmembrane region" description="Helical" evidence="1">
    <location>
        <begin position="40"/>
        <end position="59"/>
    </location>
</feature>
<accession>A0ABU5C3U3</accession>
<dbReference type="PROSITE" id="PS00457">
    <property type="entry name" value="NA_SOLUT_SYMP_2"/>
    <property type="match status" value="1"/>
</dbReference>
<protein>
    <recommendedName>
        <fullName evidence="4">Sodium:solute symporter family protein</fullName>
    </recommendedName>
</protein>
<keyword evidence="1" id="KW-0472">Membrane</keyword>
<dbReference type="InterPro" id="IPR018212">
    <property type="entry name" value="Na/solute_symporter_CS"/>
</dbReference>
<dbReference type="Proteomes" id="UP001281447">
    <property type="component" value="Unassembled WGS sequence"/>
</dbReference>
<keyword evidence="1" id="KW-1133">Transmembrane helix</keyword>
<sequence>MQHLSRRSFQTLWIIYKCYFPFSTLRYLQPSFLGVFWKRATGWGAFWGLLIGVISSFLMKIFIPNDFYSTMAEGNFSRALWAWIVTMAITILVSLFTKPKPDSELKGLVRSVSEKISYKNLPWYKRPGYLSIISIIIMVIINIYFW</sequence>
<feature type="transmembrane region" description="Helical" evidence="1">
    <location>
        <begin position="80"/>
        <end position="97"/>
    </location>
</feature>
<proteinExistence type="predicted"/>
<evidence type="ECO:0000313" key="2">
    <source>
        <dbReference type="EMBL" id="MDY0393551.1"/>
    </source>
</evidence>
<gene>
    <name evidence="2" type="ORF">RWE15_02745</name>
</gene>
<dbReference type="InterPro" id="IPR038377">
    <property type="entry name" value="Na/Glc_symporter_sf"/>
</dbReference>
<name>A0ABU5C3U3_9BACI</name>
<organism evidence="2 3">
    <name type="scientific">Tigheibacillus halophilus</name>
    <dbReference type="NCBI Taxonomy" id="361280"/>
    <lineage>
        <taxon>Bacteria</taxon>
        <taxon>Bacillati</taxon>
        <taxon>Bacillota</taxon>
        <taxon>Bacilli</taxon>
        <taxon>Bacillales</taxon>
        <taxon>Bacillaceae</taxon>
        <taxon>Tigheibacillus</taxon>
    </lineage>
</organism>
<feature type="transmembrane region" description="Helical" evidence="1">
    <location>
        <begin position="128"/>
        <end position="145"/>
    </location>
</feature>
<evidence type="ECO:0000256" key="1">
    <source>
        <dbReference type="SAM" id="Phobius"/>
    </source>
</evidence>
<keyword evidence="3" id="KW-1185">Reference proteome</keyword>
<dbReference type="EMBL" id="JAWDIP010000003">
    <property type="protein sequence ID" value="MDY0393551.1"/>
    <property type="molecule type" value="Genomic_DNA"/>
</dbReference>
<reference evidence="2 3" key="1">
    <citation type="submission" date="2023-10" db="EMBL/GenBank/DDBJ databases">
        <title>Virgibacillus halophilus 5B73C genome.</title>
        <authorList>
            <person name="Miliotis G."/>
            <person name="Sengupta P."/>
            <person name="Hameed A."/>
            <person name="Chuvochina M."/>
            <person name="Mcdonagh F."/>
            <person name="Simpson A.C."/>
            <person name="Singh N.K."/>
            <person name="Rekha P.D."/>
            <person name="Raman K."/>
            <person name="Hugenholtz P."/>
            <person name="Venkateswaran K."/>
        </authorList>
    </citation>
    <scope>NUCLEOTIDE SEQUENCE [LARGE SCALE GENOMIC DNA]</scope>
    <source>
        <strain evidence="2 3">5B73C</strain>
    </source>
</reference>
<evidence type="ECO:0008006" key="4">
    <source>
        <dbReference type="Google" id="ProtNLM"/>
    </source>
</evidence>
<evidence type="ECO:0000313" key="3">
    <source>
        <dbReference type="Proteomes" id="UP001281447"/>
    </source>
</evidence>
<dbReference type="Gene3D" id="1.20.1730.10">
    <property type="entry name" value="Sodium/glucose cotransporter"/>
    <property type="match status" value="1"/>
</dbReference>
<keyword evidence="1" id="KW-0812">Transmembrane</keyword>